<dbReference type="Pfam" id="PF01189">
    <property type="entry name" value="Methyltr_RsmB-F"/>
    <property type="match status" value="1"/>
</dbReference>
<evidence type="ECO:0000313" key="7">
    <source>
        <dbReference type="EMBL" id="KAF8820251.1"/>
    </source>
</evidence>
<dbReference type="InterPro" id="IPR023267">
    <property type="entry name" value="RCMT"/>
</dbReference>
<feature type="binding site" evidence="5">
    <location>
        <begin position="177"/>
        <end position="183"/>
    </location>
    <ligand>
        <name>S-adenosyl-L-methionine</name>
        <dbReference type="ChEBI" id="CHEBI:59789"/>
    </ligand>
</feature>
<sequence length="305" mass="35133">MEETNSLNLAVDAINELSANCDFCKPFEYYYRNQNIVSPEEWGDFLKALQSRLPVTFRVVQRTMHCDKMNRYLKEMAPILEDFFRSSTTETREELYLPKEQQIPVKCGFLGWYPNQIAYQLGPTKYLKSSEDPRIRAFNEFLLYHTQAGLIYRQEAVSMLPPLFLNITKDSCILDLCAAPGSKTSQILEELHHLSANELHMEEHPTTLSKGAVIANDANSRRSHLLIHNLRHLHSPSLLVTNHAAQRYPSLYDTSAQTFVRYDGVLCDVPCTADGTLRKSPAIRFRWHPHQATGTHRLQLQILKR</sequence>
<comment type="caution">
    <text evidence="5">Lacks conserved residue(s) required for the propagation of feature annotation.</text>
</comment>
<keyword evidence="8" id="KW-1185">Reference proteome</keyword>
<dbReference type="PROSITE" id="PS51686">
    <property type="entry name" value="SAM_MT_RSMB_NOP"/>
    <property type="match status" value="1"/>
</dbReference>
<accession>A0ABQ7J8D0</accession>
<keyword evidence="1 5" id="KW-0489">Methyltransferase</keyword>
<comment type="caution">
    <text evidence="7">The sequence shown here is derived from an EMBL/GenBank/DDBJ whole genome shotgun (WGS) entry which is preliminary data.</text>
</comment>
<gene>
    <name evidence="7" type="ORF">IE077_003372</name>
</gene>
<evidence type="ECO:0000313" key="8">
    <source>
        <dbReference type="Proteomes" id="UP000823046"/>
    </source>
</evidence>
<dbReference type="PANTHER" id="PTHR22808">
    <property type="entry name" value="NCL1 YEAST -RELATED NOL1/NOP2/FMU SUN DOMAIN-CONTAINING"/>
    <property type="match status" value="1"/>
</dbReference>
<dbReference type="InterPro" id="IPR049560">
    <property type="entry name" value="MeTrfase_RsmB-F_NOP2_cat"/>
</dbReference>
<feature type="binding site" evidence="5">
    <location>
        <position position="217"/>
    </location>
    <ligand>
        <name>S-adenosyl-L-methionine</name>
        <dbReference type="ChEBI" id="CHEBI:59789"/>
    </ligand>
</feature>
<evidence type="ECO:0000259" key="6">
    <source>
        <dbReference type="PROSITE" id="PS51686"/>
    </source>
</evidence>
<dbReference type="SUPFAM" id="SSF53335">
    <property type="entry name" value="S-adenosyl-L-methionine-dependent methyltransferases"/>
    <property type="match status" value="1"/>
</dbReference>
<protein>
    <submittedName>
        <fullName evidence="7">NOL1/NOP2/sun family protein</fullName>
    </submittedName>
</protein>
<proteinExistence type="inferred from homology"/>
<evidence type="ECO:0000256" key="1">
    <source>
        <dbReference type="ARBA" id="ARBA00022603"/>
    </source>
</evidence>
<dbReference type="PRINTS" id="PR02008">
    <property type="entry name" value="RCMTFAMILY"/>
</dbReference>
<evidence type="ECO:0000256" key="2">
    <source>
        <dbReference type="ARBA" id="ARBA00022679"/>
    </source>
</evidence>
<keyword evidence="3 5" id="KW-0949">S-adenosyl-L-methionine</keyword>
<feature type="domain" description="SAM-dependent MTase RsmB/NOP-type" evidence="6">
    <location>
        <begin position="72"/>
        <end position="305"/>
    </location>
</feature>
<dbReference type="Proteomes" id="UP000823046">
    <property type="component" value="Unassembled WGS sequence"/>
</dbReference>
<dbReference type="InterPro" id="IPR001678">
    <property type="entry name" value="MeTrfase_RsmB-F_NOP2_dom"/>
</dbReference>
<organism evidence="7 8">
    <name type="scientific">Cardiosporidium cionae</name>
    <dbReference type="NCBI Taxonomy" id="476202"/>
    <lineage>
        <taxon>Eukaryota</taxon>
        <taxon>Sar</taxon>
        <taxon>Alveolata</taxon>
        <taxon>Apicomplexa</taxon>
        <taxon>Aconoidasida</taxon>
        <taxon>Nephromycida</taxon>
        <taxon>Cardiosporidium</taxon>
    </lineage>
</organism>
<reference evidence="7 8" key="1">
    <citation type="journal article" date="2020" name="bioRxiv">
        <title>Metabolic contributions of an alphaproteobacterial endosymbiont in the apicomplexan Cardiosporidium cionae.</title>
        <authorList>
            <person name="Hunter E.S."/>
            <person name="Paight C.J."/>
            <person name="Lane C.E."/>
        </authorList>
    </citation>
    <scope>NUCLEOTIDE SEQUENCE [LARGE SCALE GENOMIC DNA]</scope>
    <source>
        <strain evidence="7">ESH_2018</strain>
    </source>
</reference>
<evidence type="ECO:0000256" key="5">
    <source>
        <dbReference type="PROSITE-ProRule" id="PRU01023"/>
    </source>
</evidence>
<feature type="binding site" evidence="5">
    <location>
        <position position="268"/>
    </location>
    <ligand>
        <name>S-adenosyl-L-methionine</name>
        <dbReference type="ChEBI" id="CHEBI:59789"/>
    </ligand>
</feature>
<dbReference type="InterPro" id="IPR029063">
    <property type="entry name" value="SAM-dependent_MTases_sf"/>
</dbReference>
<evidence type="ECO:0000256" key="4">
    <source>
        <dbReference type="ARBA" id="ARBA00022884"/>
    </source>
</evidence>
<comment type="similarity">
    <text evidence="5">Belongs to the class I-like SAM-binding methyltransferase superfamily. RsmB/NOP family.</text>
</comment>
<dbReference type="EMBL" id="JADAQX010000435">
    <property type="protein sequence ID" value="KAF8820251.1"/>
    <property type="molecule type" value="Genomic_DNA"/>
</dbReference>
<keyword evidence="4 5" id="KW-0694">RNA-binding</keyword>
<name>A0ABQ7J8D0_9APIC</name>
<evidence type="ECO:0000256" key="3">
    <source>
        <dbReference type="ARBA" id="ARBA00022691"/>
    </source>
</evidence>
<keyword evidence="2 5" id="KW-0808">Transferase</keyword>
<dbReference type="Gene3D" id="3.40.50.150">
    <property type="entry name" value="Vaccinia Virus protein VP39"/>
    <property type="match status" value="1"/>
</dbReference>